<comment type="subcellular location">
    <subcellularLocation>
        <location evidence="1">Cell membrane</location>
        <topology evidence="1">Multi-pass membrane protein</topology>
    </subcellularLocation>
</comment>
<feature type="transmembrane region" description="Helical" evidence="6">
    <location>
        <begin position="365"/>
        <end position="384"/>
    </location>
</feature>
<dbReference type="SUPFAM" id="SSF103473">
    <property type="entry name" value="MFS general substrate transporter"/>
    <property type="match status" value="1"/>
</dbReference>
<evidence type="ECO:0000256" key="6">
    <source>
        <dbReference type="SAM" id="Phobius"/>
    </source>
</evidence>
<dbReference type="EMBL" id="JAUSTY010000006">
    <property type="protein sequence ID" value="MDQ0165893.1"/>
    <property type="molecule type" value="Genomic_DNA"/>
</dbReference>
<feature type="transmembrane region" description="Helical" evidence="6">
    <location>
        <begin position="67"/>
        <end position="85"/>
    </location>
</feature>
<dbReference type="Gene3D" id="1.20.1250.20">
    <property type="entry name" value="MFS general substrate transporter like domains"/>
    <property type="match status" value="1"/>
</dbReference>
<evidence type="ECO:0000313" key="9">
    <source>
        <dbReference type="Proteomes" id="UP001235840"/>
    </source>
</evidence>
<dbReference type="PROSITE" id="PS50850">
    <property type="entry name" value="MFS"/>
    <property type="match status" value="1"/>
</dbReference>
<dbReference type="InterPro" id="IPR020846">
    <property type="entry name" value="MFS_dom"/>
</dbReference>
<accession>A0ABT9VY19</accession>
<reference evidence="8 9" key="1">
    <citation type="submission" date="2023-07" db="EMBL/GenBank/DDBJ databases">
        <title>Genomic Encyclopedia of Type Strains, Phase IV (KMG-IV): sequencing the most valuable type-strain genomes for metagenomic binning, comparative biology and taxonomic classification.</title>
        <authorList>
            <person name="Goeker M."/>
        </authorList>
    </citation>
    <scope>NUCLEOTIDE SEQUENCE [LARGE SCALE GENOMIC DNA]</scope>
    <source>
        <strain evidence="8 9">DSM 12751</strain>
    </source>
</reference>
<evidence type="ECO:0000256" key="2">
    <source>
        <dbReference type="ARBA" id="ARBA00022448"/>
    </source>
</evidence>
<feature type="transmembrane region" description="Helical" evidence="6">
    <location>
        <begin position="133"/>
        <end position="153"/>
    </location>
</feature>
<dbReference type="InterPro" id="IPR036259">
    <property type="entry name" value="MFS_trans_sf"/>
</dbReference>
<dbReference type="RefSeq" id="WP_307393586.1">
    <property type="nucleotide sequence ID" value="NZ_BAAADK010000032.1"/>
</dbReference>
<feature type="transmembrane region" description="Helical" evidence="6">
    <location>
        <begin position="34"/>
        <end position="55"/>
    </location>
</feature>
<keyword evidence="3 6" id="KW-0812">Transmembrane</keyword>
<dbReference type="CDD" id="cd17325">
    <property type="entry name" value="MFS_MdtG_SLC18_like"/>
    <property type="match status" value="1"/>
</dbReference>
<evidence type="ECO:0000256" key="3">
    <source>
        <dbReference type="ARBA" id="ARBA00022692"/>
    </source>
</evidence>
<sequence>MKKLMYVIVAISFLDMFVQFPIMSPLALSLGASSATIGLVMGSYSFTNLFGNVLAGIWVDRYGAKKIFVLGMLSTAFVILLYIWVSTPFQLIIVRLLHGLISGLLTPSIFTWVSQMRKEDQNLQGKNMAFSGAAVGVAAVLGPAFSSLIMAGIGIHAVFYFMSILLLITGIICALFIRGRQNNPRSRTLHHSSQTDEQKNEWKVLTSYLPGLVLPYIGSFSLMCVMGVLTYMLPIKVQELGLDIKTGGLMLSTFGFVAVLFFVLPSNRIFDRFSLNTILITGFIFLTAALWMLYFFSQEVLLYMAMGVYGLGFACIFPAITKQLVEHIPDEVRGKAFGLFYAIFSIGVVVGSVLVGMLTTSVDDGFKLAAMSLTVLCPVLLILTKQIPSKIAVKA</sequence>
<feature type="transmembrane region" description="Helical" evidence="6">
    <location>
        <begin position="244"/>
        <end position="263"/>
    </location>
</feature>
<dbReference type="PANTHER" id="PTHR23531">
    <property type="entry name" value="QUINOLENE RESISTANCE PROTEIN NORA"/>
    <property type="match status" value="1"/>
</dbReference>
<evidence type="ECO:0000256" key="1">
    <source>
        <dbReference type="ARBA" id="ARBA00004651"/>
    </source>
</evidence>
<feature type="transmembrane region" description="Helical" evidence="6">
    <location>
        <begin position="339"/>
        <end position="359"/>
    </location>
</feature>
<dbReference type="Proteomes" id="UP001235840">
    <property type="component" value="Unassembled WGS sequence"/>
</dbReference>
<keyword evidence="4 6" id="KW-1133">Transmembrane helix</keyword>
<evidence type="ECO:0000259" key="7">
    <source>
        <dbReference type="PROSITE" id="PS50850"/>
    </source>
</evidence>
<dbReference type="Pfam" id="PF07690">
    <property type="entry name" value="MFS_1"/>
    <property type="match status" value="1"/>
</dbReference>
<comment type="caution">
    <text evidence="8">The sequence shown here is derived from an EMBL/GenBank/DDBJ whole genome shotgun (WGS) entry which is preliminary data.</text>
</comment>
<evidence type="ECO:0000256" key="4">
    <source>
        <dbReference type="ARBA" id="ARBA00022989"/>
    </source>
</evidence>
<dbReference type="InterPro" id="IPR011701">
    <property type="entry name" value="MFS"/>
</dbReference>
<name>A0ABT9VY19_9BACI</name>
<feature type="domain" description="Major facilitator superfamily (MFS) profile" evidence="7">
    <location>
        <begin position="1"/>
        <end position="392"/>
    </location>
</feature>
<keyword evidence="9" id="KW-1185">Reference proteome</keyword>
<feature type="transmembrane region" description="Helical" evidence="6">
    <location>
        <begin position="7"/>
        <end position="28"/>
    </location>
</feature>
<feature type="transmembrane region" description="Helical" evidence="6">
    <location>
        <begin position="275"/>
        <end position="294"/>
    </location>
</feature>
<feature type="transmembrane region" description="Helical" evidence="6">
    <location>
        <begin position="159"/>
        <end position="177"/>
    </location>
</feature>
<feature type="transmembrane region" description="Helical" evidence="6">
    <location>
        <begin position="91"/>
        <end position="113"/>
    </location>
</feature>
<dbReference type="Pfam" id="PF05978">
    <property type="entry name" value="UNC-93"/>
    <property type="match status" value="1"/>
</dbReference>
<organism evidence="8 9">
    <name type="scientific">Caldalkalibacillus horti</name>
    <dbReference type="NCBI Taxonomy" id="77523"/>
    <lineage>
        <taxon>Bacteria</taxon>
        <taxon>Bacillati</taxon>
        <taxon>Bacillota</taxon>
        <taxon>Bacilli</taxon>
        <taxon>Bacillales</taxon>
        <taxon>Bacillaceae</taxon>
        <taxon>Caldalkalibacillus</taxon>
    </lineage>
</organism>
<dbReference type="PANTHER" id="PTHR23531:SF1">
    <property type="entry name" value="QUINOLENE RESISTANCE PROTEIN NORA"/>
    <property type="match status" value="1"/>
</dbReference>
<dbReference type="InterPro" id="IPR010291">
    <property type="entry name" value="Ion_channel_UNC-93"/>
</dbReference>
<proteinExistence type="predicted"/>
<protein>
    <submittedName>
        <fullName evidence="8">MFS family permease</fullName>
    </submittedName>
</protein>
<feature type="transmembrane region" description="Helical" evidence="6">
    <location>
        <begin position="300"/>
        <end position="319"/>
    </location>
</feature>
<keyword evidence="2" id="KW-0813">Transport</keyword>
<evidence type="ECO:0000256" key="5">
    <source>
        <dbReference type="ARBA" id="ARBA00023136"/>
    </source>
</evidence>
<keyword evidence="5 6" id="KW-0472">Membrane</keyword>
<feature type="transmembrane region" description="Helical" evidence="6">
    <location>
        <begin position="208"/>
        <end position="232"/>
    </location>
</feature>
<gene>
    <name evidence="8" type="ORF">J2S11_001794</name>
</gene>
<evidence type="ECO:0000313" key="8">
    <source>
        <dbReference type="EMBL" id="MDQ0165893.1"/>
    </source>
</evidence>
<dbReference type="InterPro" id="IPR052714">
    <property type="entry name" value="MFS_Exporter"/>
</dbReference>